<reference evidence="2 3" key="1">
    <citation type="journal article" date="2018" name="Front. Plant Sci.">
        <title>Red Clover (Trifolium pratense) and Zigzag Clover (T. medium) - A Picture of Genomic Similarities and Differences.</title>
        <authorList>
            <person name="Dluhosova J."/>
            <person name="Istvanek J."/>
            <person name="Nedelnik J."/>
            <person name="Repkova J."/>
        </authorList>
    </citation>
    <scope>NUCLEOTIDE SEQUENCE [LARGE SCALE GENOMIC DNA]</scope>
    <source>
        <strain evidence="3">cv. 10/8</strain>
        <tissue evidence="2">Leaf</tissue>
    </source>
</reference>
<dbReference type="EMBL" id="LXQA010294496">
    <property type="protein sequence ID" value="MCI41632.1"/>
    <property type="molecule type" value="Genomic_DNA"/>
</dbReference>
<evidence type="ECO:0000259" key="1">
    <source>
        <dbReference type="Pfam" id="PF17921"/>
    </source>
</evidence>
<dbReference type="Gene3D" id="3.30.420.10">
    <property type="entry name" value="Ribonuclease H-like superfamily/Ribonuclease H"/>
    <property type="match status" value="1"/>
</dbReference>
<name>A0A392RZR7_9FABA</name>
<dbReference type="InterPro" id="IPR036397">
    <property type="entry name" value="RNaseH_sf"/>
</dbReference>
<feature type="non-terminal residue" evidence="2">
    <location>
        <position position="102"/>
    </location>
</feature>
<dbReference type="PANTHER" id="PTHR45835">
    <property type="entry name" value="YALI0A06105P"/>
    <property type="match status" value="1"/>
</dbReference>
<evidence type="ECO:0000313" key="2">
    <source>
        <dbReference type="EMBL" id="MCI41632.1"/>
    </source>
</evidence>
<dbReference type="GO" id="GO:0003676">
    <property type="term" value="F:nucleic acid binding"/>
    <property type="evidence" value="ECO:0007669"/>
    <property type="project" value="InterPro"/>
</dbReference>
<dbReference type="InterPro" id="IPR041588">
    <property type="entry name" value="Integrase_H2C2"/>
</dbReference>
<proteinExistence type="predicted"/>
<dbReference type="AlphaFoldDB" id="A0A392RZR7"/>
<dbReference type="PANTHER" id="PTHR45835:SF99">
    <property type="entry name" value="CHROMO DOMAIN-CONTAINING PROTEIN-RELATED"/>
    <property type="match status" value="1"/>
</dbReference>
<keyword evidence="3" id="KW-1185">Reference proteome</keyword>
<accession>A0A392RZR7</accession>
<dbReference type="Pfam" id="PF17921">
    <property type="entry name" value="Integrase_H2C2"/>
    <property type="match status" value="1"/>
</dbReference>
<feature type="domain" description="Integrase zinc-binding" evidence="1">
    <location>
        <begin position="1"/>
        <end position="31"/>
    </location>
</feature>
<protein>
    <recommendedName>
        <fullName evidence="1">Integrase zinc-binding domain-containing protein</fullName>
    </recommendedName>
</protein>
<comment type="caution">
    <text evidence="2">The sequence shown here is derived from an EMBL/GenBank/DDBJ whole genome shotgun (WGS) entry which is preliminary data.</text>
</comment>
<organism evidence="2 3">
    <name type="scientific">Trifolium medium</name>
    <dbReference type="NCBI Taxonomy" id="97028"/>
    <lineage>
        <taxon>Eukaryota</taxon>
        <taxon>Viridiplantae</taxon>
        <taxon>Streptophyta</taxon>
        <taxon>Embryophyta</taxon>
        <taxon>Tracheophyta</taxon>
        <taxon>Spermatophyta</taxon>
        <taxon>Magnoliopsida</taxon>
        <taxon>eudicotyledons</taxon>
        <taxon>Gunneridae</taxon>
        <taxon>Pentapetalae</taxon>
        <taxon>rosids</taxon>
        <taxon>fabids</taxon>
        <taxon>Fabales</taxon>
        <taxon>Fabaceae</taxon>
        <taxon>Papilionoideae</taxon>
        <taxon>50 kb inversion clade</taxon>
        <taxon>NPAAA clade</taxon>
        <taxon>Hologalegina</taxon>
        <taxon>IRL clade</taxon>
        <taxon>Trifolieae</taxon>
        <taxon>Trifolium</taxon>
    </lineage>
</organism>
<dbReference type="Gene3D" id="1.10.340.70">
    <property type="match status" value="1"/>
</dbReference>
<evidence type="ECO:0000313" key="3">
    <source>
        <dbReference type="Proteomes" id="UP000265520"/>
    </source>
</evidence>
<dbReference type="Proteomes" id="UP000265520">
    <property type="component" value="Unassembled WGS sequence"/>
</dbReference>
<sequence>MYQDLRKNFWLPGMKRHVAEYVASYLTCQKAMIEHQKPAGMLHSLDILEWKSNSISMDFITGLPKTRKKKDSIWVIVDRLTKSAHFLAIKVTDTAEKLTDPY</sequence>